<gene>
    <name evidence="1" type="ORF">CRN52_11100</name>
</gene>
<organism evidence="1 2">
    <name type="scientific">Vibrio vulnificus</name>
    <dbReference type="NCBI Taxonomy" id="672"/>
    <lineage>
        <taxon>Bacteria</taxon>
        <taxon>Pseudomonadati</taxon>
        <taxon>Pseudomonadota</taxon>
        <taxon>Gammaproteobacteria</taxon>
        <taxon>Vibrionales</taxon>
        <taxon>Vibrionaceae</taxon>
        <taxon>Vibrio</taxon>
    </lineage>
</organism>
<dbReference type="AlphaFoldDB" id="A0A2S3R309"/>
<protein>
    <recommendedName>
        <fullName evidence="3">Apea-like HEPN domain-containing protein</fullName>
    </recommendedName>
</protein>
<sequence>MKVDWKKNKNLKPSVILAKIDSIKTLIDGTLSFSGFEHHDAITALESMIKFPPISEDLDKHSLVKKTVWEVAKSPKIDHKYFIKVLDLNINNSIAKRDNKYFVLTSLSITNFCIRKFELQNCTIRFYKNSFPRKFKGREALILRRQPYVDVESIGYTKVVVEVKAKSEKLAANMALRTLDLLRGLLSVFCNNSYETNGNKWEPINKIRLGNFHTVHDDVGNVFDETFWLDPSFIQARPHHVKDDKIVAKNLRTIIGKLSKFDRQYHSLLCDALLRYVRAFDEANQNVAVLRAWGALECIAAPNDSNCDAVPIRCSFLYEEHEYHRQILEHLREYRNRNVHAGQESTMAKSYGFQVQRYFITLFLFHISQQGNFTSIDEANRFLDLPPKEASLLNLKNLIDKSLKFRGYVA</sequence>
<evidence type="ECO:0000313" key="2">
    <source>
        <dbReference type="Proteomes" id="UP000237466"/>
    </source>
</evidence>
<evidence type="ECO:0008006" key="3">
    <source>
        <dbReference type="Google" id="ProtNLM"/>
    </source>
</evidence>
<accession>A0A2S3R309</accession>
<name>A0A2S3R309_VIBVL</name>
<proteinExistence type="predicted"/>
<dbReference type="EMBL" id="PDGH01000085">
    <property type="protein sequence ID" value="POB48087.1"/>
    <property type="molecule type" value="Genomic_DNA"/>
</dbReference>
<dbReference type="Proteomes" id="UP000237466">
    <property type="component" value="Unassembled WGS sequence"/>
</dbReference>
<dbReference type="RefSeq" id="WP_103200344.1">
    <property type="nucleotide sequence ID" value="NZ_JAFKOY010000083.1"/>
</dbReference>
<reference evidence="1 2" key="1">
    <citation type="journal article" date="2018" name="Front. Microbiol.">
        <title>Phylogeny of Vibrio vulnificus from the Analysis of the Core-Genome: Implications for Intra-Species Taxonomy.</title>
        <authorList>
            <person name="Roig F.J."/>
            <person name="Gonzalez-Candelas F."/>
            <person name="Sanjuan E."/>
            <person name="Fouz B."/>
            <person name="Feil E.J."/>
            <person name="Llorens C."/>
            <person name="Baker-Austin C."/>
            <person name="Oliver J.D."/>
            <person name="Danin-Poleg Y."/>
            <person name="Gibas C.J."/>
            <person name="Kashi Y."/>
            <person name="Gulig P.A."/>
            <person name="Morrison S.S."/>
            <person name="Amaro C."/>
        </authorList>
    </citation>
    <scope>NUCLEOTIDE SEQUENCE [LARGE SCALE GENOMIC DNA]</scope>
    <source>
        <strain evidence="1 2">CECT4608</strain>
    </source>
</reference>
<evidence type="ECO:0000313" key="1">
    <source>
        <dbReference type="EMBL" id="POB48087.1"/>
    </source>
</evidence>
<comment type="caution">
    <text evidence="1">The sequence shown here is derived from an EMBL/GenBank/DDBJ whole genome shotgun (WGS) entry which is preliminary data.</text>
</comment>